<dbReference type="InParanoid" id="A0A0C3DIQ1"/>
<feature type="region of interest" description="Disordered" evidence="1">
    <location>
        <begin position="598"/>
        <end position="630"/>
    </location>
</feature>
<dbReference type="Proteomes" id="UP000053989">
    <property type="component" value="Unassembled WGS sequence"/>
</dbReference>
<keyword evidence="3" id="KW-1185">Reference proteome</keyword>
<feature type="compositionally biased region" description="Low complexity" evidence="1">
    <location>
        <begin position="1144"/>
        <end position="1163"/>
    </location>
</feature>
<evidence type="ECO:0000313" key="3">
    <source>
        <dbReference type="Proteomes" id="UP000053989"/>
    </source>
</evidence>
<dbReference type="OrthoDB" id="2693280at2759"/>
<feature type="region of interest" description="Disordered" evidence="1">
    <location>
        <begin position="1012"/>
        <end position="1172"/>
    </location>
</feature>
<evidence type="ECO:0000256" key="1">
    <source>
        <dbReference type="SAM" id="MobiDB-lite"/>
    </source>
</evidence>
<feature type="region of interest" description="Disordered" evidence="1">
    <location>
        <begin position="875"/>
        <end position="895"/>
    </location>
</feature>
<feature type="region of interest" description="Disordered" evidence="1">
    <location>
        <begin position="155"/>
        <end position="175"/>
    </location>
</feature>
<proteinExistence type="predicted"/>
<feature type="compositionally biased region" description="Low complexity" evidence="1">
    <location>
        <begin position="163"/>
        <end position="175"/>
    </location>
</feature>
<dbReference type="AlphaFoldDB" id="A0A0C3DIQ1"/>
<feature type="compositionally biased region" description="Polar residues" evidence="1">
    <location>
        <begin position="1116"/>
        <end position="1140"/>
    </location>
</feature>
<reference evidence="2 3" key="1">
    <citation type="submission" date="2014-04" db="EMBL/GenBank/DDBJ databases">
        <authorList>
            <consortium name="DOE Joint Genome Institute"/>
            <person name="Kuo A."/>
            <person name="Kohler A."/>
            <person name="Nagy L.G."/>
            <person name="Floudas D."/>
            <person name="Copeland A."/>
            <person name="Barry K.W."/>
            <person name="Cichocki N."/>
            <person name="Veneault-Fourrey C."/>
            <person name="LaButti K."/>
            <person name="Lindquist E.A."/>
            <person name="Lipzen A."/>
            <person name="Lundell T."/>
            <person name="Morin E."/>
            <person name="Murat C."/>
            <person name="Sun H."/>
            <person name="Tunlid A."/>
            <person name="Henrissat B."/>
            <person name="Grigoriev I.V."/>
            <person name="Hibbett D.S."/>
            <person name="Martin F."/>
            <person name="Nordberg H.P."/>
            <person name="Cantor M.N."/>
            <person name="Hua S.X."/>
        </authorList>
    </citation>
    <scope>NUCLEOTIDE SEQUENCE [LARGE SCALE GENOMIC DNA]</scope>
    <source>
        <strain evidence="2 3">Foug A</strain>
    </source>
</reference>
<dbReference type="STRING" id="1036808.A0A0C3DIQ1"/>
<sequence>MHDALYTNVAITAMHGLLGVIDLHKHNLTVSKLPACPHSIVSPSQREKIDVPQSPASALFPDDDNIDITNVLVPLLQGVTISRNRVEELIPVLQSLAAKGLNNSAMPSGPPTPTRARTANLDSDFMFWFQHELGIGPNTPRGSDSGAISLHTLSHASTPRHGSSPPSISTPPASSTYPPICSPMRAVLPSVSVTRRPLQYGKIRQINSSSPGSAYPVSTRLRKQAASVRNASPGPGMMRKVRTGSVEQEYFWTNRSFNWMKYQKCSDAGSFSKFWPSLYEEFHERWPEEKVLWLMNAPTAVLTDIQKRQLREALHKCQKQLHTWMGWHSNKTSHKGHKAQSTTKAAYTLNDLLRSRGGQKLTEAEMYSRLYFSQCMRPLVTETNLKHNPQTQGEKLAIIHECTKVAWENEKDAAIIAEVKRELKQRTTGNGEKETEELTEEEMLDWSFSVIMGGPDSSQGGEISVSSWHIGSTALGHHFSQYLKNFESRYLDPYSSFLCAVYPNSGPGQMVEEDGQSPAPRTDEWDTCNKGPDGNDDGNGEVEGTTQGDDKDDKDEGTPQDNEDSNERSQDALGGTIGQPLLDEHGLYRMSPLEGSMHDVQGTMCDDQRSSTLHGNQLSSTLHGDQLSSTLHGDQHLSTLHGDQRLSTLHGDQRSSVVHDNQNWSMLGGFQPSILHGLQQPLSAMHDSQQLALGAQSTTLDVPTSLLSISASDIAAFDESFKNSAFWDDLDRFIVSDLNGRQTASTLSSNFTDMLSSVPFLFNSFSSPPRPAGQLEFLSPLHLPAPAFSLPPHLPAPSFSSSPCLPAPSFSSSPRLPAPSFSPPTKEVVQSGDPEVANDIDRPLAEQKFLCHVKQTIYKAREKVQHKYRAVNHRTQQNEQFTSAAPPPSQAVTSKSFPNISWDADPSRSEKLVTWLVSHPADCHILFHDCAGNSSTAPTLSPSDKPSGRNKKDVQAVIAQHIFEHDDVYAELYVSHPEKFTSSVGNRLATKLSSSDANVNHSQKLLSFIQQKTPCDGEDGGLHGQDTDQAEHNAEGPGVEKGDEGLGHNEEGVDNDIEMDFGNDNQLRFSPVRFGDGDNPQADCDEVFDGDGDMQMLSPRWGLLGAQPHDDVVPPTSFTLKSKARTPSYNNRGAFHQQSPYGRPPSSAQSSLSLPSHLSSGSPAFSTTKKGSAGVASRVKAELYEKLTQMNYAIRDKEISLQRDEIHFNRNNAEAEFRCQEGLKKLEIEFKQAEENAYSKQIEVLQLQVQLAKLQGNKQLGSSSGPSSST</sequence>
<protein>
    <submittedName>
        <fullName evidence="2">Uncharacterized protein</fullName>
    </submittedName>
</protein>
<feature type="region of interest" description="Disordered" evidence="1">
    <location>
        <begin position="508"/>
        <end position="580"/>
    </location>
</feature>
<feature type="compositionally biased region" description="Acidic residues" evidence="1">
    <location>
        <begin position="1052"/>
        <end position="1061"/>
    </location>
</feature>
<organism evidence="2 3">
    <name type="scientific">Scleroderma citrinum Foug A</name>
    <dbReference type="NCBI Taxonomy" id="1036808"/>
    <lineage>
        <taxon>Eukaryota</taxon>
        <taxon>Fungi</taxon>
        <taxon>Dikarya</taxon>
        <taxon>Basidiomycota</taxon>
        <taxon>Agaricomycotina</taxon>
        <taxon>Agaricomycetes</taxon>
        <taxon>Agaricomycetidae</taxon>
        <taxon>Boletales</taxon>
        <taxon>Sclerodermatineae</taxon>
        <taxon>Sclerodermataceae</taxon>
        <taxon>Scleroderma</taxon>
    </lineage>
</organism>
<dbReference type="HOGENOM" id="CLU_264018_0_0_1"/>
<reference evidence="3" key="2">
    <citation type="submission" date="2015-01" db="EMBL/GenBank/DDBJ databases">
        <title>Evolutionary Origins and Diversification of the Mycorrhizal Mutualists.</title>
        <authorList>
            <consortium name="DOE Joint Genome Institute"/>
            <consortium name="Mycorrhizal Genomics Consortium"/>
            <person name="Kohler A."/>
            <person name="Kuo A."/>
            <person name="Nagy L.G."/>
            <person name="Floudas D."/>
            <person name="Copeland A."/>
            <person name="Barry K.W."/>
            <person name="Cichocki N."/>
            <person name="Veneault-Fourrey C."/>
            <person name="LaButti K."/>
            <person name="Lindquist E.A."/>
            <person name="Lipzen A."/>
            <person name="Lundell T."/>
            <person name="Morin E."/>
            <person name="Murat C."/>
            <person name="Riley R."/>
            <person name="Ohm R."/>
            <person name="Sun H."/>
            <person name="Tunlid A."/>
            <person name="Henrissat B."/>
            <person name="Grigoriev I.V."/>
            <person name="Hibbett D.S."/>
            <person name="Martin F."/>
        </authorList>
    </citation>
    <scope>NUCLEOTIDE SEQUENCE [LARGE SCALE GENOMIC DNA]</scope>
    <source>
        <strain evidence="3">Foug A</strain>
    </source>
</reference>
<feature type="compositionally biased region" description="Acidic residues" evidence="1">
    <location>
        <begin position="1083"/>
        <end position="1092"/>
    </location>
</feature>
<feature type="compositionally biased region" description="Basic and acidic residues" evidence="1">
    <location>
        <begin position="548"/>
        <end position="557"/>
    </location>
</feature>
<dbReference type="EMBL" id="KN822121">
    <property type="protein sequence ID" value="KIM56199.1"/>
    <property type="molecule type" value="Genomic_DNA"/>
</dbReference>
<gene>
    <name evidence="2" type="ORF">SCLCIDRAFT_29825</name>
</gene>
<accession>A0A0C3DIQ1</accession>
<feature type="compositionally biased region" description="Basic and acidic residues" evidence="1">
    <location>
        <begin position="1025"/>
        <end position="1051"/>
    </location>
</feature>
<evidence type="ECO:0000313" key="2">
    <source>
        <dbReference type="EMBL" id="KIM56199.1"/>
    </source>
</evidence>
<name>A0A0C3DIQ1_9AGAM</name>
<feature type="compositionally biased region" description="Polar residues" evidence="1">
    <location>
        <begin position="610"/>
        <end position="630"/>
    </location>
</feature>